<accession>A0A8A3PFY9</accession>
<protein>
    <submittedName>
        <fullName evidence="2">Uncharacterized protein</fullName>
    </submittedName>
</protein>
<name>A0A8A3PFY9_9HELO</name>
<keyword evidence="3" id="KW-1185">Reference proteome</keyword>
<organism evidence="2 3">
    <name type="scientific">Monilinia vaccinii-corymbosi</name>
    <dbReference type="NCBI Taxonomy" id="61207"/>
    <lineage>
        <taxon>Eukaryota</taxon>
        <taxon>Fungi</taxon>
        <taxon>Dikarya</taxon>
        <taxon>Ascomycota</taxon>
        <taxon>Pezizomycotina</taxon>
        <taxon>Leotiomycetes</taxon>
        <taxon>Helotiales</taxon>
        <taxon>Sclerotiniaceae</taxon>
        <taxon>Monilinia</taxon>
    </lineage>
</organism>
<sequence>MSVETINEEDWKKRELKRITRFTEMDEIAMRRGWSLSDVLKLMYRPSSPRNFLSSPPFSQVVPEHSLGVSARSESTVQSDSSQRRRFADRVEDLEGRHMFDFEALRNPFEEDLDPTEGVGDDGLNAESERTIGGLEDSEQESVMKATFLDDSDEDDEDEEAGDAEESSSDEDYFYDAIIFRRETSDHQNPLVVEELQDEEPLFAEDLFADPLKALEDQ</sequence>
<gene>
    <name evidence="2" type="ORF">DSL72_005543</name>
</gene>
<dbReference type="AlphaFoldDB" id="A0A8A3PFY9"/>
<feature type="region of interest" description="Disordered" evidence="1">
    <location>
        <begin position="109"/>
        <end position="175"/>
    </location>
</feature>
<evidence type="ECO:0000313" key="2">
    <source>
        <dbReference type="EMBL" id="QSZ33963.1"/>
    </source>
</evidence>
<dbReference type="OrthoDB" id="3547379at2759"/>
<feature type="compositionally biased region" description="Acidic residues" evidence="1">
    <location>
        <begin position="150"/>
        <end position="174"/>
    </location>
</feature>
<dbReference type="Proteomes" id="UP000672032">
    <property type="component" value="Chromosome 4"/>
</dbReference>
<dbReference type="EMBL" id="CP063408">
    <property type="protein sequence ID" value="QSZ33963.1"/>
    <property type="molecule type" value="Genomic_DNA"/>
</dbReference>
<reference evidence="2" key="1">
    <citation type="submission" date="2020-10" db="EMBL/GenBank/DDBJ databases">
        <title>Genome Sequence of Monilinia vaccinii-corymbosi Sheds Light on Mummy Berry Disease Infection of Blueberry and Mating Type.</title>
        <authorList>
            <person name="Yow A.G."/>
            <person name="Zhang Y."/>
            <person name="Bansal K."/>
            <person name="Eacker S.M."/>
            <person name="Sullivan S."/>
            <person name="Liachko I."/>
            <person name="Cubeta M.A."/>
            <person name="Rollins J.A."/>
            <person name="Ashrafi H."/>
        </authorList>
    </citation>
    <scope>NUCLEOTIDE SEQUENCE</scope>
    <source>
        <strain evidence="2">RL-1</strain>
    </source>
</reference>
<evidence type="ECO:0000256" key="1">
    <source>
        <dbReference type="SAM" id="MobiDB-lite"/>
    </source>
</evidence>
<proteinExistence type="predicted"/>
<evidence type="ECO:0000313" key="3">
    <source>
        <dbReference type="Proteomes" id="UP000672032"/>
    </source>
</evidence>